<gene>
    <name evidence="1" type="ORF">GALL_143190</name>
</gene>
<proteinExistence type="predicted"/>
<dbReference type="AlphaFoldDB" id="A0A1J5SH23"/>
<sequence>MPHSPAPNDVLRSFDDRDGAAGAATHLEHLVEGGHVLHFPALAFALRPGEERFLDPAWSDGQAKNISLRSGRLRGARGDAADLTELAELIARYAEQAQALVERLFPQYRGRLRAGNASLRPFAVEGRPSSWRKDDARLHVDAFPSNPMAGVRLLRVFHNLNRDGRPRAWRVGEPFADLVERMAPRLRAPWPGSAALLRALRVTKSPRTPYDHMMLQLHDLAKADLDYQRDAPQAAVDFAPGSTWVVYSDQVSHAVMRGQHMMEQTFYLDPADQLVPDTSPLHVLERVLGRTLLRRDA</sequence>
<accession>A0A1J5SH23</accession>
<organism evidence="1">
    <name type="scientific">mine drainage metagenome</name>
    <dbReference type="NCBI Taxonomy" id="410659"/>
    <lineage>
        <taxon>unclassified sequences</taxon>
        <taxon>metagenomes</taxon>
        <taxon>ecological metagenomes</taxon>
    </lineage>
</organism>
<dbReference type="EMBL" id="MLJW01000065">
    <property type="protein sequence ID" value="OIR03461.1"/>
    <property type="molecule type" value="Genomic_DNA"/>
</dbReference>
<dbReference type="Pfam" id="PF11004">
    <property type="entry name" value="Kdo_hydroxy"/>
    <property type="match status" value="1"/>
</dbReference>
<evidence type="ECO:0000313" key="1">
    <source>
        <dbReference type="EMBL" id="OIR03461.1"/>
    </source>
</evidence>
<protein>
    <recommendedName>
        <fullName evidence="2">3-deoxy-D-manno-oct-2-ulosonic acid (Kdo) hydroxylase</fullName>
    </recommendedName>
</protein>
<dbReference type="InterPro" id="IPR021266">
    <property type="entry name" value="Kdo_hydroxlase"/>
</dbReference>
<comment type="caution">
    <text evidence="1">The sequence shown here is derived from an EMBL/GenBank/DDBJ whole genome shotgun (WGS) entry which is preliminary data.</text>
</comment>
<evidence type="ECO:0008006" key="2">
    <source>
        <dbReference type="Google" id="ProtNLM"/>
    </source>
</evidence>
<name>A0A1J5SH23_9ZZZZ</name>
<reference evidence="1" key="1">
    <citation type="submission" date="2016-10" db="EMBL/GenBank/DDBJ databases">
        <title>Sequence of Gallionella enrichment culture.</title>
        <authorList>
            <person name="Poehlein A."/>
            <person name="Muehling M."/>
            <person name="Daniel R."/>
        </authorList>
    </citation>
    <scope>NUCLEOTIDE SEQUENCE</scope>
</reference>